<protein>
    <submittedName>
        <fullName evidence="4">BatA domain-containing protein</fullName>
    </submittedName>
</protein>
<dbReference type="EMBL" id="CP058561">
    <property type="protein sequence ID" value="QUH31760.1"/>
    <property type="molecule type" value="Genomic_DNA"/>
</dbReference>
<feature type="domain" description="Aerotolerance regulator N-terminal" evidence="2">
    <location>
        <begin position="1"/>
        <end position="78"/>
    </location>
</feature>
<dbReference type="AlphaFoldDB" id="A0A8J8MFQ1"/>
<evidence type="ECO:0000259" key="2">
    <source>
        <dbReference type="Pfam" id="PF07584"/>
    </source>
</evidence>
<keyword evidence="1" id="KW-0812">Transmembrane</keyword>
<dbReference type="RefSeq" id="WP_212691701.1">
    <property type="nucleotide sequence ID" value="NZ_CP058561.1"/>
</dbReference>
<sequence>MRFSNPYALWGLLLIPLVILMYILKQNFEQKEISSTFLWELASKEDEVNTPWQKLKKNILMILQIIVIIIITLALANPYLYKKQETNNVQIIVMDTSASMNAEYKDGKTRLDYAKEMAKEKIDGLLDGTPVTIITIGNDVNINVSNAVSKDTIKKSINNINPTYGSMKIDDNIDFIFSIAKSYEDYEISIISDEINNNDNIHNYLVQSEGSNVSIDNISTFFSEDSYEVLAKVTNRYKTPVKIHLDLYDQNDTWLKGSEINLESYESKNILFDNINCEGNYIYGQIKEKDLITADNKRFNILNKNEIKRIILVSEENIFMEKAILASNRYELYKTKNSGVTNEKYDLYIYDSIIPDSIPDEGNLMFLNIPKVDGLYETDSETSSGMAAFSDEDITRHVFNENFIVSDYRKILPNEYIKSIANVGEDSIIATGNKNGRKFNIMSFDLHNSDFPLNISFPVLIDNLLADILGNGVQIDENYHAGENISFEPLSTTEKAFISDPKNNKAELDVNFPITYYDDTKELGVYELIQENNEKEQKTDYITINYNTDSESTIKEYSDELDDNVSNKIVTRSRKKTDFMSLFIILAIIVMLYEWKKYVIG</sequence>
<gene>
    <name evidence="4" type="ORF">HYG85_23630</name>
</gene>
<feature type="transmembrane region" description="Helical" evidence="1">
    <location>
        <begin position="579"/>
        <end position="595"/>
    </location>
</feature>
<dbReference type="Pfam" id="PF07584">
    <property type="entry name" value="BatA"/>
    <property type="match status" value="1"/>
</dbReference>
<evidence type="ECO:0000313" key="5">
    <source>
        <dbReference type="Proteomes" id="UP000677305"/>
    </source>
</evidence>
<accession>A0A8J8MFQ1</accession>
<dbReference type="NCBIfam" id="TIGR02226">
    <property type="entry name" value="two_anch"/>
    <property type="match status" value="1"/>
</dbReference>
<evidence type="ECO:0000256" key="1">
    <source>
        <dbReference type="SAM" id="Phobius"/>
    </source>
</evidence>
<dbReference type="SUPFAM" id="SSF53300">
    <property type="entry name" value="vWA-like"/>
    <property type="match status" value="1"/>
</dbReference>
<dbReference type="KEGG" id="vgu:HYG85_23630"/>
<dbReference type="Proteomes" id="UP000677305">
    <property type="component" value="Chromosome"/>
</dbReference>
<dbReference type="Gene3D" id="3.40.50.410">
    <property type="entry name" value="von Willebrand factor, type A domain"/>
    <property type="match status" value="1"/>
</dbReference>
<dbReference type="PANTHER" id="PTHR37464:SF1">
    <property type="entry name" value="BLL2463 PROTEIN"/>
    <property type="match status" value="1"/>
</dbReference>
<keyword evidence="1" id="KW-0472">Membrane</keyword>
<feature type="transmembrane region" description="Helical" evidence="1">
    <location>
        <begin position="6"/>
        <end position="24"/>
    </location>
</feature>
<feature type="domain" description="VWFA" evidence="3">
    <location>
        <begin position="91"/>
        <end position="193"/>
    </location>
</feature>
<dbReference type="Pfam" id="PF13519">
    <property type="entry name" value="VWA_2"/>
    <property type="match status" value="1"/>
</dbReference>
<organism evidence="4 5">
    <name type="scientific">Vallitalea guaymasensis</name>
    <dbReference type="NCBI Taxonomy" id="1185412"/>
    <lineage>
        <taxon>Bacteria</taxon>
        <taxon>Bacillati</taxon>
        <taxon>Bacillota</taxon>
        <taxon>Clostridia</taxon>
        <taxon>Lachnospirales</taxon>
        <taxon>Vallitaleaceae</taxon>
        <taxon>Vallitalea</taxon>
    </lineage>
</organism>
<name>A0A8J8MFQ1_9FIRM</name>
<keyword evidence="5" id="KW-1185">Reference proteome</keyword>
<dbReference type="InterPro" id="IPR002035">
    <property type="entry name" value="VWF_A"/>
</dbReference>
<evidence type="ECO:0000259" key="3">
    <source>
        <dbReference type="Pfam" id="PF13519"/>
    </source>
</evidence>
<dbReference type="PANTHER" id="PTHR37464">
    <property type="entry name" value="BLL2463 PROTEIN"/>
    <property type="match status" value="1"/>
</dbReference>
<dbReference type="InterPro" id="IPR024163">
    <property type="entry name" value="Aerotolerance_reg_N"/>
</dbReference>
<dbReference type="InterPro" id="IPR011933">
    <property type="entry name" value="Double_TM_dom"/>
</dbReference>
<reference evidence="4 5" key="1">
    <citation type="submission" date="2020-07" db="EMBL/GenBank/DDBJ databases">
        <title>Vallitalea guaymasensis genome.</title>
        <authorList>
            <person name="Postec A."/>
        </authorList>
    </citation>
    <scope>NUCLEOTIDE SEQUENCE [LARGE SCALE GENOMIC DNA]</scope>
    <source>
        <strain evidence="4 5">Ra1766G1</strain>
    </source>
</reference>
<proteinExistence type="predicted"/>
<evidence type="ECO:0000313" key="4">
    <source>
        <dbReference type="EMBL" id="QUH31760.1"/>
    </source>
</evidence>
<dbReference type="InterPro" id="IPR036465">
    <property type="entry name" value="vWFA_dom_sf"/>
</dbReference>
<keyword evidence="1" id="KW-1133">Transmembrane helix</keyword>
<feature type="transmembrane region" description="Helical" evidence="1">
    <location>
        <begin position="59"/>
        <end position="81"/>
    </location>
</feature>